<keyword evidence="3" id="KW-1015">Disulfide bond</keyword>
<dbReference type="GO" id="GO:0005886">
    <property type="term" value="C:plasma membrane"/>
    <property type="evidence" value="ECO:0007669"/>
    <property type="project" value="TreeGrafter"/>
</dbReference>
<accession>A0A9Q1CMM6</accession>
<dbReference type="Pfam" id="PF13927">
    <property type="entry name" value="Ig_3"/>
    <property type="match status" value="1"/>
</dbReference>
<feature type="domain" description="Ig-like" evidence="6">
    <location>
        <begin position="76"/>
        <end position="172"/>
    </location>
</feature>
<gene>
    <name evidence="7" type="ORF">HOLleu_06554</name>
</gene>
<evidence type="ECO:0000256" key="2">
    <source>
        <dbReference type="ARBA" id="ARBA00023136"/>
    </source>
</evidence>
<evidence type="ECO:0000313" key="7">
    <source>
        <dbReference type="EMBL" id="KAJ8047528.1"/>
    </source>
</evidence>
<dbReference type="InterPro" id="IPR007110">
    <property type="entry name" value="Ig-like_dom"/>
</dbReference>
<dbReference type="PROSITE" id="PS50835">
    <property type="entry name" value="IG_LIKE"/>
    <property type="match status" value="1"/>
</dbReference>
<sequence length="178" mass="20404">MGYFSGPLLFLWFVNDDLMKEGVGYGRETDVEYVTEMCSNITYQSQRWYNGKTLTCLVSNENNLNVSKTLHVLYGPSVVILNTSWPTFMSEGDNVSIHCNTEGNPSPEVNLQRKTHGQDWETLQMKPISLYSTNTVTRWWFVISDIHSSMMGHYRCIAFNDFGLVETKSEVLLNVYGM</sequence>
<dbReference type="Proteomes" id="UP001152320">
    <property type="component" value="Chromosome 2"/>
</dbReference>
<dbReference type="GO" id="GO:0050839">
    <property type="term" value="F:cell adhesion molecule binding"/>
    <property type="evidence" value="ECO:0007669"/>
    <property type="project" value="TreeGrafter"/>
</dbReference>
<proteinExistence type="predicted"/>
<dbReference type="PANTHER" id="PTHR11640">
    <property type="entry name" value="NEPHRIN"/>
    <property type="match status" value="1"/>
</dbReference>
<organism evidence="7 8">
    <name type="scientific">Holothuria leucospilota</name>
    <name type="common">Black long sea cucumber</name>
    <name type="synonym">Mertensiothuria leucospilota</name>
    <dbReference type="NCBI Taxonomy" id="206669"/>
    <lineage>
        <taxon>Eukaryota</taxon>
        <taxon>Metazoa</taxon>
        <taxon>Echinodermata</taxon>
        <taxon>Eleutherozoa</taxon>
        <taxon>Echinozoa</taxon>
        <taxon>Holothuroidea</taxon>
        <taxon>Aspidochirotacea</taxon>
        <taxon>Aspidochirotida</taxon>
        <taxon>Holothuriidae</taxon>
        <taxon>Holothuria</taxon>
    </lineage>
</organism>
<dbReference type="InterPro" id="IPR003598">
    <property type="entry name" value="Ig_sub2"/>
</dbReference>
<dbReference type="AlphaFoldDB" id="A0A9Q1CMM6"/>
<dbReference type="SUPFAM" id="SSF48726">
    <property type="entry name" value="Immunoglobulin"/>
    <property type="match status" value="2"/>
</dbReference>
<keyword evidence="5" id="KW-0393">Immunoglobulin domain</keyword>
<dbReference type="GO" id="GO:0005911">
    <property type="term" value="C:cell-cell junction"/>
    <property type="evidence" value="ECO:0007669"/>
    <property type="project" value="TreeGrafter"/>
</dbReference>
<evidence type="ECO:0000259" key="6">
    <source>
        <dbReference type="PROSITE" id="PS50835"/>
    </source>
</evidence>
<dbReference type="PANTHER" id="PTHR11640:SF31">
    <property type="entry name" value="IRREGULAR CHIASM C-ROUGHEST PROTEIN-RELATED"/>
    <property type="match status" value="1"/>
</dbReference>
<dbReference type="EMBL" id="JAIZAY010000002">
    <property type="protein sequence ID" value="KAJ8047528.1"/>
    <property type="molecule type" value="Genomic_DNA"/>
</dbReference>
<dbReference type="InterPro" id="IPR036179">
    <property type="entry name" value="Ig-like_dom_sf"/>
</dbReference>
<name>A0A9Q1CMM6_HOLLE</name>
<evidence type="ECO:0000256" key="5">
    <source>
        <dbReference type="ARBA" id="ARBA00023319"/>
    </source>
</evidence>
<protein>
    <submittedName>
        <fullName evidence="7">Muscle M-line assembly protein unc-89</fullName>
    </submittedName>
</protein>
<reference evidence="7" key="1">
    <citation type="submission" date="2021-10" db="EMBL/GenBank/DDBJ databases">
        <title>Tropical sea cucumber genome reveals ecological adaptation and Cuvierian tubules defense mechanism.</title>
        <authorList>
            <person name="Chen T."/>
        </authorList>
    </citation>
    <scope>NUCLEOTIDE SEQUENCE</scope>
    <source>
        <strain evidence="7">Nanhai2018</strain>
        <tissue evidence="7">Muscle</tissue>
    </source>
</reference>
<dbReference type="Gene3D" id="2.60.40.10">
    <property type="entry name" value="Immunoglobulins"/>
    <property type="match status" value="2"/>
</dbReference>
<keyword evidence="8" id="KW-1185">Reference proteome</keyword>
<evidence type="ECO:0000313" key="8">
    <source>
        <dbReference type="Proteomes" id="UP001152320"/>
    </source>
</evidence>
<comment type="caution">
    <text evidence="7">The sequence shown here is derived from an EMBL/GenBank/DDBJ whole genome shotgun (WGS) entry which is preliminary data.</text>
</comment>
<dbReference type="GO" id="GO:0098609">
    <property type="term" value="P:cell-cell adhesion"/>
    <property type="evidence" value="ECO:0007669"/>
    <property type="project" value="TreeGrafter"/>
</dbReference>
<evidence type="ECO:0000256" key="4">
    <source>
        <dbReference type="ARBA" id="ARBA00023180"/>
    </source>
</evidence>
<dbReference type="OrthoDB" id="10045578at2759"/>
<evidence type="ECO:0000256" key="1">
    <source>
        <dbReference type="ARBA" id="ARBA00004479"/>
    </source>
</evidence>
<keyword evidence="4" id="KW-0325">Glycoprotein</keyword>
<dbReference type="InterPro" id="IPR013783">
    <property type="entry name" value="Ig-like_fold"/>
</dbReference>
<keyword evidence="2" id="KW-0472">Membrane</keyword>
<comment type="subcellular location">
    <subcellularLocation>
        <location evidence="1">Membrane</location>
        <topology evidence="1">Single-pass type I membrane protein</topology>
    </subcellularLocation>
</comment>
<evidence type="ECO:0000256" key="3">
    <source>
        <dbReference type="ARBA" id="ARBA00023157"/>
    </source>
</evidence>
<dbReference type="SMART" id="SM00408">
    <property type="entry name" value="IGc2"/>
    <property type="match status" value="1"/>
</dbReference>
<dbReference type="InterPro" id="IPR051275">
    <property type="entry name" value="Cell_adhesion_signaling"/>
</dbReference>